<dbReference type="Pfam" id="PF02878">
    <property type="entry name" value="PGM_PMM_I"/>
    <property type="match status" value="1"/>
</dbReference>
<evidence type="ECO:0000256" key="10">
    <source>
        <dbReference type="ARBA" id="ARBA00022640"/>
    </source>
</evidence>
<dbReference type="FunFam" id="3.40.120.10:FF:000005">
    <property type="entry name" value="Phosphoglucomutase 5"/>
    <property type="match status" value="1"/>
</dbReference>
<keyword evidence="12" id="KW-0460">Magnesium</keyword>
<dbReference type="GO" id="GO:0005829">
    <property type="term" value="C:cytosol"/>
    <property type="evidence" value="ECO:0007669"/>
    <property type="project" value="TreeGrafter"/>
</dbReference>
<evidence type="ECO:0000256" key="17">
    <source>
        <dbReference type="ARBA" id="ARBA00049318"/>
    </source>
</evidence>
<dbReference type="FunFam" id="3.30.310.50:FF:000002">
    <property type="entry name" value="Phosphoglucomutase 5"/>
    <property type="match status" value="1"/>
</dbReference>
<keyword evidence="11" id="KW-0479">Metal-binding</keyword>
<dbReference type="InterPro" id="IPR005845">
    <property type="entry name" value="A-D-PHexomutase_a/b/a-II"/>
</dbReference>
<evidence type="ECO:0000256" key="2">
    <source>
        <dbReference type="ARBA" id="ARBA00001946"/>
    </source>
</evidence>
<dbReference type="InterPro" id="IPR005841">
    <property type="entry name" value="Alpha-D-phosphohexomutase_SF"/>
</dbReference>
<reference evidence="22 23" key="1">
    <citation type="journal article" date="2012" name="Nat. Biotechnol.">
        <title>Draft genome sequence of pigeonpea (Cajanus cajan), an orphan legume crop of resource-poor farmers.</title>
        <authorList>
            <person name="Varshney R.K."/>
            <person name="Chen W."/>
            <person name="Li Y."/>
            <person name="Bharti A.K."/>
            <person name="Saxena R.K."/>
            <person name="Schlueter J.A."/>
            <person name="Donoghue M.T."/>
            <person name="Azam S."/>
            <person name="Fan G."/>
            <person name="Whaley A.M."/>
            <person name="Farmer A.D."/>
            <person name="Sheridan J."/>
            <person name="Iwata A."/>
            <person name="Tuteja R."/>
            <person name="Penmetsa R.V."/>
            <person name="Wu W."/>
            <person name="Upadhyaya H.D."/>
            <person name="Yang S.P."/>
            <person name="Shah T."/>
            <person name="Saxena K.B."/>
            <person name="Michael T."/>
            <person name="McCombie W.R."/>
            <person name="Yang B."/>
            <person name="Zhang G."/>
            <person name="Yang H."/>
            <person name="Wang J."/>
            <person name="Spillane C."/>
            <person name="Cook D.R."/>
            <person name="May G.D."/>
            <person name="Xu X."/>
            <person name="Jackson S.A."/>
        </authorList>
    </citation>
    <scope>NUCLEOTIDE SEQUENCE [LARGE SCALE GENOMIC DNA]</scope>
    <source>
        <strain evidence="23">cv. Asha</strain>
    </source>
</reference>
<evidence type="ECO:0000256" key="11">
    <source>
        <dbReference type="ARBA" id="ARBA00022723"/>
    </source>
</evidence>
<dbReference type="InterPro" id="IPR005846">
    <property type="entry name" value="A-D-PHexomutase_a/b/a-III"/>
</dbReference>
<dbReference type="GO" id="GO:0009507">
    <property type="term" value="C:chloroplast"/>
    <property type="evidence" value="ECO:0007669"/>
    <property type="project" value="UniProtKB-SubCell"/>
</dbReference>
<dbReference type="Pfam" id="PF02879">
    <property type="entry name" value="PGM_PMM_II"/>
    <property type="match status" value="1"/>
</dbReference>
<dbReference type="Gramene" id="C.cajan_07432.t">
    <property type="protein sequence ID" value="C.cajan_07432.t"/>
    <property type="gene ID" value="C.cajan_07432"/>
</dbReference>
<comment type="subunit">
    <text evidence="5">Monomer.</text>
</comment>
<feature type="domain" description="Alpha-D-phosphohexomutase alpha/beta/alpha" evidence="21">
    <location>
        <begin position="369"/>
        <end position="497"/>
    </location>
</feature>
<evidence type="ECO:0000256" key="16">
    <source>
        <dbReference type="ARBA" id="ARBA00041398"/>
    </source>
</evidence>
<keyword evidence="15" id="KW-0119">Carbohydrate metabolism</keyword>
<evidence type="ECO:0000256" key="14">
    <source>
        <dbReference type="ARBA" id="ARBA00023235"/>
    </source>
</evidence>
<evidence type="ECO:0000259" key="19">
    <source>
        <dbReference type="Pfam" id="PF02878"/>
    </source>
</evidence>
<evidence type="ECO:0000256" key="15">
    <source>
        <dbReference type="ARBA" id="ARBA00023277"/>
    </source>
</evidence>
<evidence type="ECO:0000256" key="5">
    <source>
        <dbReference type="ARBA" id="ARBA00011245"/>
    </source>
</evidence>
<evidence type="ECO:0000256" key="12">
    <source>
        <dbReference type="ARBA" id="ARBA00022842"/>
    </source>
</evidence>
<dbReference type="EMBL" id="CM003604">
    <property type="protein sequence ID" value="KYP74941.1"/>
    <property type="molecule type" value="Genomic_DNA"/>
</dbReference>
<dbReference type="AlphaFoldDB" id="A0A151U6T2"/>
<dbReference type="GO" id="GO:0046872">
    <property type="term" value="F:metal ion binding"/>
    <property type="evidence" value="ECO:0007669"/>
    <property type="project" value="UniProtKB-KW"/>
</dbReference>
<dbReference type="FunFam" id="3.40.120.10:FF:000009">
    <property type="entry name" value="Phosphoglucomutase, cytoplasmic 1"/>
    <property type="match status" value="1"/>
</dbReference>
<sequence>MAFSSTLDKFILSSFKPQNSIFPLAIQPSSFLPCPSSFKTRKLPFRIRYGSIIRATSSSSSPSTTIAEPEGIKIKSIPTKPIEGQKTGTSGLRKKVKVFKQENYLANWIQALFNSLPPEDYKNGLLVLGGDGRYFNREAAQIIIKIAAGNSVGKILVGKEGILSTPAVSAVIRKRKASHLNFFFASHNPGGPEYDWGIKFNYGSGQPAPESITDKIYGNTLSISEVKIADIPDVDLSNVGVTNFGSFSVEVIDPVSDYLELLETVFDFQLIKGLLSRPDFRFIFDAMHAVTGAYAKPIFVDKLGASLDSISNGIPLEDFGHGHPDPNLTYAKDLVNILYAENGPDFGAASDGDGDRNMILGRSFFVTPSDSVAVIAANAREAIPYFKNGVKGLARSMPTSGALDRVAEKLNLPFFEAYGPWIQVPTGWKFFGNLMDAGNLSVCGEESFGTGSDHIREKDGIWAVLAWLSIIAHRNKDKKPGEKLTSVSDVVKEHWATYGRNFFSRYDYEECESESANKMIEYLRDSVSKSKPGDKYGSYTLQFADDFTYTDPVDGSVVSKQGVRFVFTDGSRIIYRLSGTGSAGATVRVYIEQFEPDVSKHDADAQIALKPLIDLALSVSKLKDFTGRDKPTVIT</sequence>
<evidence type="ECO:0000256" key="9">
    <source>
        <dbReference type="ARBA" id="ARBA00022553"/>
    </source>
</evidence>
<dbReference type="PANTHER" id="PTHR22573:SF59">
    <property type="entry name" value="PHOSPHOGLUCOMUTASE, CHLOROPLASTIC"/>
    <property type="match status" value="1"/>
</dbReference>
<dbReference type="FunFam" id="3.40.120.10:FF:000004">
    <property type="entry name" value="Phosphoglucomutase 5"/>
    <property type="match status" value="1"/>
</dbReference>
<dbReference type="STRING" id="3821.A0A151U6T2"/>
<dbReference type="PANTHER" id="PTHR22573">
    <property type="entry name" value="PHOSPHOHEXOMUTASE FAMILY MEMBER"/>
    <property type="match status" value="1"/>
</dbReference>
<dbReference type="InterPro" id="IPR045244">
    <property type="entry name" value="PGM"/>
</dbReference>
<proteinExistence type="inferred from homology"/>
<feature type="domain" description="Alpha-D-phosphohexomutase alpha/beta/alpha" evidence="20">
    <location>
        <begin position="257"/>
        <end position="359"/>
    </location>
</feature>
<keyword evidence="9" id="KW-0597">Phosphoprotein</keyword>
<accession>A0A151U6T2</accession>
<dbReference type="InterPro" id="IPR005844">
    <property type="entry name" value="A-D-PHexomutase_a/b/a-I"/>
</dbReference>
<evidence type="ECO:0000256" key="1">
    <source>
        <dbReference type="ARBA" id="ARBA00000443"/>
    </source>
</evidence>
<dbReference type="Proteomes" id="UP000075243">
    <property type="component" value="Chromosome 2"/>
</dbReference>
<dbReference type="SUPFAM" id="SSF55957">
    <property type="entry name" value="Phosphoglucomutase, C-terminal domain"/>
    <property type="match status" value="1"/>
</dbReference>
<keyword evidence="14" id="KW-0413">Isomerase</keyword>
<organism evidence="22 23">
    <name type="scientific">Cajanus cajan</name>
    <name type="common">Pigeon pea</name>
    <name type="synonym">Cajanus indicus</name>
    <dbReference type="NCBI Taxonomy" id="3821"/>
    <lineage>
        <taxon>Eukaryota</taxon>
        <taxon>Viridiplantae</taxon>
        <taxon>Streptophyta</taxon>
        <taxon>Embryophyta</taxon>
        <taxon>Tracheophyta</taxon>
        <taxon>Spermatophyta</taxon>
        <taxon>Magnoliopsida</taxon>
        <taxon>eudicotyledons</taxon>
        <taxon>Gunneridae</taxon>
        <taxon>Pentapetalae</taxon>
        <taxon>rosids</taxon>
        <taxon>fabids</taxon>
        <taxon>Fabales</taxon>
        <taxon>Fabaceae</taxon>
        <taxon>Papilionoideae</taxon>
        <taxon>50 kb inversion clade</taxon>
        <taxon>NPAAA clade</taxon>
        <taxon>indigoferoid/millettioid clade</taxon>
        <taxon>Phaseoleae</taxon>
        <taxon>Cajanus</taxon>
    </lineage>
</organism>
<dbReference type="GO" id="GO:0004614">
    <property type="term" value="F:phosphoglucomutase activity"/>
    <property type="evidence" value="ECO:0007669"/>
    <property type="project" value="UniProtKB-EC"/>
</dbReference>
<comment type="subcellular location">
    <subcellularLocation>
        <location evidence="3">Plastid</location>
        <location evidence="3">Chloroplast</location>
    </subcellularLocation>
</comment>
<comment type="catalytic activity">
    <reaction evidence="17">
        <text>alpha-D-glucose 1,6-bisphosphate + L-seryl-[protein] = O-phospho-L-seryl-[protein] + alpha-D-glucose 6-phosphate</text>
        <dbReference type="Rhea" id="RHEA:68752"/>
        <dbReference type="Rhea" id="RHEA-COMP:9863"/>
        <dbReference type="Rhea" id="RHEA-COMP:11604"/>
        <dbReference type="ChEBI" id="CHEBI:29999"/>
        <dbReference type="ChEBI" id="CHEBI:58225"/>
        <dbReference type="ChEBI" id="CHEBI:58392"/>
        <dbReference type="ChEBI" id="CHEBI:83421"/>
    </reaction>
</comment>
<evidence type="ECO:0000259" key="21">
    <source>
        <dbReference type="Pfam" id="PF02880"/>
    </source>
</evidence>
<dbReference type="Gene3D" id="3.30.310.50">
    <property type="entry name" value="Alpha-D-phosphohexomutase, C-terminal domain"/>
    <property type="match status" value="1"/>
</dbReference>
<comment type="similarity">
    <text evidence="4">Belongs to the phosphohexose mutase family.</text>
</comment>
<evidence type="ECO:0000313" key="23">
    <source>
        <dbReference type="Proteomes" id="UP000075243"/>
    </source>
</evidence>
<dbReference type="Pfam" id="PF24947">
    <property type="entry name" value="PGM1_C_vert_fung"/>
    <property type="match status" value="1"/>
</dbReference>
<dbReference type="InterPro" id="IPR016055">
    <property type="entry name" value="A-D-PHexomutase_a/b/a-I/II/III"/>
</dbReference>
<dbReference type="PRINTS" id="PR00509">
    <property type="entry name" value="PGMPMM"/>
</dbReference>
<keyword evidence="8" id="KW-0150">Chloroplast</keyword>
<keyword evidence="10" id="KW-0934">Plastid</keyword>
<dbReference type="InterPro" id="IPR036900">
    <property type="entry name" value="A-D-PHexomutase_C_sf"/>
</dbReference>
<evidence type="ECO:0000256" key="4">
    <source>
        <dbReference type="ARBA" id="ARBA00010231"/>
    </source>
</evidence>
<dbReference type="GO" id="GO:0006006">
    <property type="term" value="P:glucose metabolic process"/>
    <property type="evidence" value="ECO:0007669"/>
    <property type="project" value="UniProtKB-KW"/>
</dbReference>
<name>A0A151U6T2_CAJCA</name>
<keyword evidence="7" id="KW-0313">Glucose metabolism</keyword>
<comment type="catalytic activity">
    <reaction evidence="18">
        <text>O-phospho-L-seryl-[protein] + alpha-D-glucose 1-phosphate = alpha-D-glucose 1,6-bisphosphate + L-seryl-[protein]</text>
        <dbReference type="Rhea" id="RHEA:68748"/>
        <dbReference type="Rhea" id="RHEA-COMP:9863"/>
        <dbReference type="Rhea" id="RHEA-COMP:11604"/>
        <dbReference type="ChEBI" id="CHEBI:29999"/>
        <dbReference type="ChEBI" id="CHEBI:58392"/>
        <dbReference type="ChEBI" id="CHEBI:58601"/>
        <dbReference type="ChEBI" id="CHEBI:83421"/>
    </reaction>
</comment>
<evidence type="ECO:0000259" key="20">
    <source>
        <dbReference type="Pfam" id="PF02879"/>
    </source>
</evidence>
<dbReference type="Pfam" id="PF02880">
    <property type="entry name" value="PGM_PMM_III"/>
    <property type="match status" value="1"/>
</dbReference>
<dbReference type="Gene3D" id="3.40.120.10">
    <property type="entry name" value="Alpha-D-Glucose-1,6-Bisphosphate, subunit A, domain 3"/>
    <property type="match status" value="3"/>
</dbReference>
<evidence type="ECO:0000256" key="13">
    <source>
        <dbReference type="ARBA" id="ARBA00022946"/>
    </source>
</evidence>
<dbReference type="SUPFAM" id="SSF53738">
    <property type="entry name" value="Phosphoglucomutase, first 3 domains"/>
    <property type="match status" value="3"/>
</dbReference>
<evidence type="ECO:0000256" key="6">
    <source>
        <dbReference type="ARBA" id="ARBA00012728"/>
    </source>
</evidence>
<keyword evidence="23" id="KW-1185">Reference proteome</keyword>
<evidence type="ECO:0000256" key="3">
    <source>
        <dbReference type="ARBA" id="ARBA00004229"/>
    </source>
</evidence>
<comment type="cofactor">
    <cofactor evidence="2">
        <name>Mg(2+)</name>
        <dbReference type="ChEBI" id="CHEBI:18420"/>
    </cofactor>
</comment>
<dbReference type="CDD" id="cd03085">
    <property type="entry name" value="PGM1"/>
    <property type="match status" value="1"/>
</dbReference>
<evidence type="ECO:0000256" key="18">
    <source>
        <dbReference type="ARBA" id="ARBA00049409"/>
    </source>
</evidence>
<dbReference type="NCBIfam" id="NF005737">
    <property type="entry name" value="PRK07564.1-1"/>
    <property type="match status" value="1"/>
</dbReference>
<keyword evidence="13" id="KW-0809">Transit peptide</keyword>
<protein>
    <recommendedName>
        <fullName evidence="6">phosphoglucomutase (alpha-D-glucose-1,6-bisphosphate-dependent)</fullName>
        <ecNumber evidence="6">5.4.2.2</ecNumber>
    </recommendedName>
    <alternativeName>
        <fullName evidence="16">Glucose phosphomutase</fullName>
    </alternativeName>
</protein>
<dbReference type="OMA" id="YIPDYAG"/>
<gene>
    <name evidence="22" type="ORF">KK1_007636</name>
</gene>
<comment type="catalytic activity">
    <reaction evidence="1">
        <text>alpha-D-glucose 1-phosphate = alpha-D-glucose 6-phosphate</text>
        <dbReference type="Rhea" id="RHEA:23536"/>
        <dbReference type="ChEBI" id="CHEBI:58225"/>
        <dbReference type="ChEBI" id="CHEBI:58601"/>
        <dbReference type="EC" id="5.4.2.2"/>
    </reaction>
</comment>
<evidence type="ECO:0000256" key="8">
    <source>
        <dbReference type="ARBA" id="ARBA00022528"/>
    </source>
</evidence>
<evidence type="ECO:0000313" key="22">
    <source>
        <dbReference type="EMBL" id="KYP74941.1"/>
    </source>
</evidence>
<feature type="domain" description="Alpha-D-phosphohexomutase alpha/beta/alpha" evidence="19">
    <location>
        <begin position="85"/>
        <end position="225"/>
    </location>
</feature>
<evidence type="ECO:0000256" key="7">
    <source>
        <dbReference type="ARBA" id="ARBA00022526"/>
    </source>
</evidence>
<dbReference type="EC" id="5.4.2.2" evidence="6"/>